<keyword evidence="1" id="KW-0805">Transcription regulation</keyword>
<dbReference type="Gene3D" id="1.10.357.10">
    <property type="entry name" value="Tetracycline Repressor, domain 2"/>
    <property type="match status" value="1"/>
</dbReference>
<gene>
    <name evidence="7" type="ORF">ACFQE0_23685</name>
</gene>
<dbReference type="Proteomes" id="UP001596292">
    <property type="component" value="Unassembled WGS sequence"/>
</dbReference>
<dbReference type="InterPro" id="IPR009057">
    <property type="entry name" value="Homeodomain-like_sf"/>
</dbReference>
<accession>A0ABW2BQM2</accession>
<evidence type="ECO:0000256" key="5">
    <source>
        <dbReference type="SAM" id="MobiDB-lite"/>
    </source>
</evidence>
<evidence type="ECO:0000259" key="6">
    <source>
        <dbReference type="PROSITE" id="PS50977"/>
    </source>
</evidence>
<feature type="region of interest" description="Disordered" evidence="5">
    <location>
        <begin position="1"/>
        <end position="20"/>
    </location>
</feature>
<dbReference type="InterPro" id="IPR025996">
    <property type="entry name" value="MT1864/Rv1816-like_C"/>
</dbReference>
<dbReference type="InterPro" id="IPR001647">
    <property type="entry name" value="HTH_TetR"/>
</dbReference>
<organism evidence="7 8">
    <name type="scientific">Methylobacterium komagatae</name>
    <dbReference type="NCBI Taxonomy" id="374425"/>
    <lineage>
        <taxon>Bacteria</taxon>
        <taxon>Pseudomonadati</taxon>
        <taxon>Pseudomonadota</taxon>
        <taxon>Alphaproteobacteria</taxon>
        <taxon>Hyphomicrobiales</taxon>
        <taxon>Methylobacteriaceae</taxon>
        <taxon>Methylobacterium</taxon>
    </lineage>
</organism>
<protein>
    <submittedName>
        <fullName evidence="7">TetR/AcrR family transcriptional regulator</fullName>
    </submittedName>
</protein>
<proteinExistence type="predicted"/>
<evidence type="ECO:0000256" key="4">
    <source>
        <dbReference type="PROSITE-ProRule" id="PRU00335"/>
    </source>
</evidence>
<feature type="domain" description="HTH tetR-type" evidence="6">
    <location>
        <begin position="20"/>
        <end position="80"/>
    </location>
</feature>
<keyword evidence="2 4" id="KW-0238">DNA-binding</keyword>
<evidence type="ECO:0000256" key="1">
    <source>
        <dbReference type="ARBA" id="ARBA00023015"/>
    </source>
</evidence>
<evidence type="ECO:0000256" key="2">
    <source>
        <dbReference type="ARBA" id="ARBA00023125"/>
    </source>
</evidence>
<dbReference type="PROSITE" id="PS50977">
    <property type="entry name" value="HTH_TETR_2"/>
    <property type="match status" value="1"/>
</dbReference>
<dbReference type="Pfam" id="PF00440">
    <property type="entry name" value="TetR_N"/>
    <property type="match status" value="1"/>
</dbReference>
<dbReference type="InterPro" id="IPR036271">
    <property type="entry name" value="Tet_transcr_reg_TetR-rel_C_sf"/>
</dbReference>
<comment type="caution">
    <text evidence="7">The sequence shown here is derived from an EMBL/GenBank/DDBJ whole genome shotgun (WGS) entry which is preliminary data.</text>
</comment>
<dbReference type="RefSeq" id="WP_378974039.1">
    <property type="nucleotide sequence ID" value="NZ_JBHSWN010000001.1"/>
</dbReference>
<evidence type="ECO:0000313" key="8">
    <source>
        <dbReference type="Proteomes" id="UP001596292"/>
    </source>
</evidence>
<name>A0ABW2BQM2_9HYPH</name>
<evidence type="ECO:0000313" key="7">
    <source>
        <dbReference type="EMBL" id="MFC6792306.1"/>
    </source>
</evidence>
<sequence>MNVAHKNGKGRPRKAQADRNADRQALIDAAFAILRDGGSAALTARSVAERAGTAVGSVYTAFDSLEALRLEANAITMEMLRTHLVQALEIHSADALEPRLLHLADAYIAFADAHRTIWAALFEPRTLPAPTAITDSIASLFAVLERILRETATIEAQEASLLARSLWSSVHGTLFLAEIGNLGPIGRDQAPALIHALVRTVAKGLDRREI</sequence>
<dbReference type="SUPFAM" id="SSF46689">
    <property type="entry name" value="Homeodomain-like"/>
    <property type="match status" value="1"/>
</dbReference>
<evidence type="ECO:0000256" key="3">
    <source>
        <dbReference type="ARBA" id="ARBA00023163"/>
    </source>
</evidence>
<dbReference type="PANTHER" id="PTHR30055:SF234">
    <property type="entry name" value="HTH-TYPE TRANSCRIPTIONAL REGULATOR BETI"/>
    <property type="match status" value="1"/>
</dbReference>
<keyword evidence="8" id="KW-1185">Reference proteome</keyword>
<dbReference type="Pfam" id="PF13305">
    <property type="entry name" value="TetR_C_33"/>
    <property type="match status" value="1"/>
</dbReference>
<dbReference type="InterPro" id="IPR050109">
    <property type="entry name" value="HTH-type_TetR-like_transc_reg"/>
</dbReference>
<feature type="DNA-binding region" description="H-T-H motif" evidence="4">
    <location>
        <begin position="43"/>
        <end position="62"/>
    </location>
</feature>
<dbReference type="PANTHER" id="PTHR30055">
    <property type="entry name" value="HTH-TYPE TRANSCRIPTIONAL REGULATOR RUTR"/>
    <property type="match status" value="1"/>
</dbReference>
<feature type="compositionally biased region" description="Basic residues" evidence="5">
    <location>
        <begin position="1"/>
        <end position="14"/>
    </location>
</feature>
<dbReference type="SUPFAM" id="SSF48498">
    <property type="entry name" value="Tetracyclin repressor-like, C-terminal domain"/>
    <property type="match status" value="1"/>
</dbReference>
<dbReference type="EMBL" id="JBHSWN010000001">
    <property type="protein sequence ID" value="MFC6792306.1"/>
    <property type="molecule type" value="Genomic_DNA"/>
</dbReference>
<reference evidence="8" key="1">
    <citation type="journal article" date="2019" name="Int. J. Syst. Evol. Microbiol.">
        <title>The Global Catalogue of Microorganisms (GCM) 10K type strain sequencing project: providing services to taxonomists for standard genome sequencing and annotation.</title>
        <authorList>
            <consortium name="The Broad Institute Genomics Platform"/>
            <consortium name="The Broad Institute Genome Sequencing Center for Infectious Disease"/>
            <person name="Wu L."/>
            <person name="Ma J."/>
        </authorList>
    </citation>
    <scope>NUCLEOTIDE SEQUENCE [LARGE SCALE GENOMIC DNA]</scope>
    <source>
        <strain evidence="8">CCUG 48316</strain>
    </source>
</reference>
<keyword evidence="3" id="KW-0804">Transcription</keyword>